<name>A0A238VFM7_9ACTN</name>
<evidence type="ECO:0000313" key="2">
    <source>
        <dbReference type="Proteomes" id="UP000198403"/>
    </source>
</evidence>
<dbReference type="AlphaFoldDB" id="A0A238VFM7"/>
<sequence length="55" mass="6299">MEEQARKLLDLTLEYQESVTIRRDWPRLASPAGREPSEVAEEYVATLRALLNDPA</sequence>
<gene>
    <name evidence="1" type="ORF">SAMN06272737_10375</name>
</gene>
<proteinExistence type="predicted"/>
<dbReference type="RefSeq" id="WP_176445399.1">
    <property type="nucleotide sequence ID" value="NZ_FZNO01000003.1"/>
</dbReference>
<protein>
    <submittedName>
        <fullName evidence="1">Uncharacterized protein</fullName>
    </submittedName>
</protein>
<evidence type="ECO:0000313" key="1">
    <source>
        <dbReference type="EMBL" id="SNR32978.1"/>
    </source>
</evidence>
<keyword evidence="2" id="KW-1185">Reference proteome</keyword>
<dbReference type="EMBL" id="FZNO01000003">
    <property type="protein sequence ID" value="SNR32978.1"/>
    <property type="molecule type" value="Genomic_DNA"/>
</dbReference>
<organism evidence="1 2">
    <name type="scientific">Blastococcus mobilis</name>
    <dbReference type="NCBI Taxonomy" id="1938746"/>
    <lineage>
        <taxon>Bacteria</taxon>
        <taxon>Bacillati</taxon>
        <taxon>Actinomycetota</taxon>
        <taxon>Actinomycetes</taxon>
        <taxon>Geodermatophilales</taxon>
        <taxon>Geodermatophilaceae</taxon>
        <taxon>Blastococcus</taxon>
    </lineage>
</organism>
<dbReference type="Proteomes" id="UP000198403">
    <property type="component" value="Unassembled WGS sequence"/>
</dbReference>
<accession>A0A238VFM7</accession>
<reference evidence="1 2" key="1">
    <citation type="submission" date="2017-06" db="EMBL/GenBank/DDBJ databases">
        <authorList>
            <person name="Kim H.J."/>
            <person name="Triplett B.A."/>
        </authorList>
    </citation>
    <scope>NUCLEOTIDE SEQUENCE [LARGE SCALE GENOMIC DNA]</scope>
    <source>
        <strain evidence="1 2">DSM 44272</strain>
    </source>
</reference>